<comment type="similarity">
    <text evidence="1 6">Belongs to the peptidase S8 family.</text>
</comment>
<reference evidence="12 13" key="1">
    <citation type="journal article" date="2010" name="Stand. Genomic Sci.">
        <title>Complete genome sequence of Haliangium ochraceum type strain (SMP-2).</title>
        <authorList>
            <consortium name="US DOE Joint Genome Institute (JGI-PGF)"/>
            <person name="Ivanova N."/>
            <person name="Daum C."/>
            <person name="Lang E."/>
            <person name="Abt B."/>
            <person name="Kopitz M."/>
            <person name="Saunders E."/>
            <person name="Lapidus A."/>
            <person name="Lucas S."/>
            <person name="Glavina Del Rio T."/>
            <person name="Nolan M."/>
            <person name="Tice H."/>
            <person name="Copeland A."/>
            <person name="Cheng J.F."/>
            <person name="Chen F."/>
            <person name="Bruce D."/>
            <person name="Goodwin L."/>
            <person name="Pitluck S."/>
            <person name="Mavromatis K."/>
            <person name="Pati A."/>
            <person name="Mikhailova N."/>
            <person name="Chen A."/>
            <person name="Palaniappan K."/>
            <person name="Land M."/>
            <person name="Hauser L."/>
            <person name="Chang Y.J."/>
            <person name="Jeffries C.D."/>
            <person name="Detter J.C."/>
            <person name="Brettin T."/>
            <person name="Rohde M."/>
            <person name="Goker M."/>
            <person name="Bristow J."/>
            <person name="Markowitz V."/>
            <person name="Eisen J.A."/>
            <person name="Hugenholtz P."/>
            <person name="Kyrpides N.C."/>
            <person name="Klenk H.P."/>
        </authorList>
    </citation>
    <scope>NUCLEOTIDE SEQUENCE [LARGE SCALE GENOMIC DNA]</scope>
    <source>
        <strain evidence="13">DSM 14365 / CIP 107738 / JCM 11303 / AJ 13395 / SMP-2</strain>
    </source>
</reference>
<dbReference type="SUPFAM" id="SSF52743">
    <property type="entry name" value="Subtilisin-like"/>
    <property type="match status" value="1"/>
</dbReference>
<evidence type="ECO:0000256" key="2">
    <source>
        <dbReference type="ARBA" id="ARBA00022670"/>
    </source>
</evidence>
<dbReference type="InterPro" id="IPR015500">
    <property type="entry name" value="Peptidase_S8_subtilisin-rel"/>
</dbReference>
<sequence length="1312" mass="136358">MKKVIRPWLFAAGLPLFFGPAVGCDGGLGDIDTSPAGEAPAQRLPGDTEAAAPGGGNGDDGSAGNESGVGDPALADKPASFVRDLRDDFVEEPGLTGEHSYIVHFRAAPLATYSGGVTGLAATNPRAAGTFGKLDANSPASRAYKSYLLSEQASALSTIEKQLGRRLKSGTQYTTAINATLVRMSQDEAKRVSRMAGVRFVERDQAVWPETDRGPIFIGAPGIWDGSATGMPSEGEGITVGIIDSGMNIQAEIDGVTGAHPSFAEMGDDGYVHTNPLGSGVYLGGCVDNPEWCNDKLIGVFSFLNAQPNPGVDPNAPDDDPLWGFKDTSGHGSHVASTAAGNVLFDVPVVDADGNPSSFSYERISGVAPHANLVSFKVCAPSCFFSDIAGAVEQAIEDGVVDVLNQSIGNSGGSPWNSTSAQAFLSARAAGIFVAASAGNDGPDPGTAGRGNSAPWVAGVAATSHDRRFPDKFLTDMAGGDTPPPPELSGLTISGGISGRLVYAGEFPVGNPGEPNFDQPEQCLEPFPAGTFEPDMIVVCDRGAIARTAKGQNVRDGGAGGLVLANLAGGATSVVADPHVLPAIHIDAAQGDLLRAWLASGSGHTGTITATEQPVSDLSAADIMASFSSRGPYDAFDILAPNVAAPGLSIFAAGAQVLFDHPGSPSVPGLFGTIQGTSMASPHVAGAAALMKSVHPDWSDAEILSAFMTTGQTEVRKEDGVTPADPLDYGGGRVRVDLAAQVALVFDQSAEGFAAANPALGGDPLALNVAALTEDVCISNCVWQRTVRAVRAGSFAATGTAGITIEPAAFTLAEGEEMTLTFTANTDGLPEEIYGFGAVTITSDIADAPVQTMQVVIKPGRSNIPRAMSIEATRDRDSRLIDELRAVPIPDLSVTSFGLSRAQVSDAASGADSDTSSPFDDLEDGVHFELVPFPDFAQQFIAETMNSTSPDLDLFVGLDLNGDGLPSEDELYCSAATASAAERCTFELGGDLSDFPDFWVLVQNFRASTPGAVDTYDIATTSVGVSEDGALSLSAPSAVPGGQPFSARVVWDAEMSEGELYYGRLSVFSDSAHSDASSLGNIDVRLLRGPDDVQIIMPPRLRADEVAEVTVRVQPNHTDEPRAYDIVVPVEFGLFYMPGSAAADGGIFEDGAVRFSITRAPNTTEARDLHFRVHVRLPLAGVELPFTETDAVDLPFTEEATSVAFANVQYFTFMGFLPPLVDGSTVVVGEVATAAFRLRLVTDKSTVFNGVADATVYNADGEPVAEGLFLALGTDVLEFDFDTAGLEPGEYTVVAELTDTFVYSMTVNLVAP</sequence>
<evidence type="ECO:0000256" key="4">
    <source>
        <dbReference type="ARBA" id="ARBA00022825"/>
    </source>
</evidence>
<dbReference type="GO" id="GO:0006508">
    <property type="term" value="P:proteolysis"/>
    <property type="evidence" value="ECO:0007669"/>
    <property type="project" value="UniProtKB-KW"/>
</dbReference>
<evidence type="ECO:0000256" key="6">
    <source>
        <dbReference type="PROSITE-ProRule" id="PRU01240"/>
    </source>
</evidence>
<keyword evidence="3 6" id="KW-0378">Hydrolase</keyword>
<protein>
    <submittedName>
        <fullName evidence="12">Peptidase S8 and S53 subtilisin kexin sedolisin</fullName>
    </submittedName>
</protein>
<keyword evidence="8" id="KW-0732">Signal</keyword>
<dbReference type="Pfam" id="PF02225">
    <property type="entry name" value="PA"/>
    <property type="match status" value="1"/>
</dbReference>
<evidence type="ECO:0000256" key="5">
    <source>
        <dbReference type="PIRSR" id="PIRSR615500-1"/>
    </source>
</evidence>
<dbReference type="CDD" id="cd02120">
    <property type="entry name" value="PA_subtilisin_like"/>
    <property type="match status" value="1"/>
</dbReference>
<dbReference type="PROSITE" id="PS00138">
    <property type="entry name" value="SUBTILASE_SER"/>
    <property type="match status" value="1"/>
</dbReference>
<organism evidence="12 13">
    <name type="scientific">Haliangium ochraceum (strain DSM 14365 / JCM 11303 / SMP-2)</name>
    <dbReference type="NCBI Taxonomy" id="502025"/>
    <lineage>
        <taxon>Bacteria</taxon>
        <taxon>Pseudomonadati</taxon>
        <taxon>Myxococcota</taxon>
        <taxon>Polyangia</taxon>
        <taxon>Haliangiales</taxon>
        <taxon>Kofleriaceae</taxon>
        <taxon>Haliangium</taxon>
    </lineage>
</organism>
<dbReference type="PROSITE" id="PS00137">
    <property type="entry name" value="SUBTILASE_HIS"/>
    <property type="match status" value="1"/>
</dbReference>
<dbReference type="InterPro" id="IPR003137">
    <property type="entry name" value="PA_domain"/>
</dbReference>
<dbReference type="Pfam" id="PF00082">
    <property type="entry name" value="Peptidase_S8"/>
    <property type="match status" value="1"/>
</dbReference>
<evidence type="ECO:0000259" key="9">
    <source>
        <dbReference type="Pfam" id="PF00082"/>
    </source>
</evidence>
<dbReference type="STRING" id="502025.Hoch_0229"/>
<accession>D0LHK8</accession>
<proteinExistence type="inferred from homology"/>
<evidence type="ECO:0000259" key="11">
    <source>
        <dbReference type="Pfam" id="PF05922"/>
    </source>
</evidence>
<keyword evidence="4 6" id="KW-0720">Serine protease</keyword>
<evidence type="ECO:0000259" key="10">
    <source>
        <dbReference type="Pfam" id="PF02225"/>
    </source>
</evidence>
<dbReference type="InterPro" id="IPR000209">
    <property type="entry name" value="Peptidase_S8/S53_dom"/>
</dbReference>
<dbReference type="Pfam" id="PF05922">
    <property type="entry name" value="Inhibitor_I9"/>
    <property type="match status" value="1"/>
</dbReference>
<dbReference type="Gene3D" id="3.40.50.200">
    <property type="entry name" value="Peptidase S8/S53 domain"/>
    <property type="match status" value="1"/>
</dbReference>
<feature type="signal peptide" evidence="8">
    <location>
        <begin position="1"/>
        <end position="23"/>
    </location>
</feature>
<evidence type="ECO:0000256" key="3">
    <source>
        <dbReference type="ARBA" id="ARBA00022801"/>
    </source>
</evidence>
<dbReference type="InterPro" id="IPR036852">
    <property type="entry name" value="Peptidase_S8/S53_dom_sf"/>
</dbReference>
<feature type="domain" description="PA" evidence="10">
    <location>
        <begin position="523"/>
        <end position="594"/>
    </location>
</feature>
<name>D0LHK8_HALO1</name>
<feature type="active site" description="Charge relay system" evidence="5 6">
    <location>
        <position position="678"/>
    </location>
</feature>
<evidence type="ECO:0000313" key="13">
    <source>
        <dbReference type="Proteomes" id="UP000001880"/>
    </source>
</evidence>
<dbReference type="PRINTS" id="PR00723">
    <property type="entry name" value="SUBTILISIN"/>
</dbReference>
<evidence type="ECO:0000256" key="7">
    <source>
        <dbReference type="SAM" id="MobiDB-lite"/>
    </source>
</evidence>
<dbReference type="PROSITE" id="PS51892">
    <property type="entry name" value="SUBTILASE"/>
    <property type="match status" value="1"/>
</dbReference>
<feature type="active site" description="Charge relay system" evidence="5 6">
    <location>
        <position position="331"/>
    </location>
</feature>
<evidence type="ECO:0000256" key="1">
    <source>
        <dbReference type="ARBA" id="ARBA00011073"/>
    </source>
</evidence>
<dbReference type="OrthoDB" id="5506679at2"/>
<dbReference type="PANTHER" id="PTHR10795">
    <property type="entry name" value="PROPROTEIN CONVERTASE SUBTILISIN/KEXIN"/>
    <property type="match status" value="1"/>
</dbReference>
<dbReference type="KEGG" id="hoh:Hoch_0229"/>
<evidence type="ECO:0000313" key="12">
    <source>
        <dbReference type="EMBL" id="ACY12870.1"/>
    </source>
</evidence>
<dbReference type="EMBL" id="CP001804">
    <property type="protein sequence ID" value="ACY12870.1"/>
    <property type="molecule type" value="Genomic_DNA"/>
</dbReference>
<keyword evidence="13" id="KW-1185">Reference proteome</keyword>
<feature type="domain" description="Inhibitor I9" evidence="11">
    <location>
        <begin position="100"/>
        <end position="207"/>
    </location>
</feature>
<feature type="chain" id="PRO_5003010607" evidence="8">
    <location>
        <begin position="24"/>
        <end position="1312"/>
    </location>
</feature>
<keyword evidence="2 6" id="KW-0645">Protease</keyword>
<feature type="region of interest" description="Disordered" evidence="7">
    <location>
        <begin position="32"/>
        <end position="76"/>
    </location>
</feature>
<feature type="active site" description="Charge relay system" evidence="5 6">
    <location>
        <position position="244"/>
    </location>
</feature>
<dbReference type="eggNOG" id="COG1404">
    <property type="taxonomic scope" value="Bacteria"/>
</dbReference>
<evidence type="ECO:0000256" key="8">
    <source>
        <dbReference type="SAM" id="SignalP"/>
    </source>
</evidence>
<dbReference type="RefSeq" id="WP_012825497.1">
    <property type="nucleotide sequence ID" value="NC_013440.1"/>
</dbReference>
<dbReference type="InterPro" id="IPR010259">
    <property type="entry name" value="S8pro/Inhibitor_I9"/>
</dbReference>
<gene>
    <name evidence="12" type="ordered locus">Hoch_0229</name>
</gene>
<dbReference type="InterPro" id="IPR023828">
    <property type="entry name" value="Peptidase_S8_Ser-AS"/>
</dbReference>
<feature type="domain" description="Peptidase S8/S53" evidence="9">
    <location>
        <begin position="235"/>
        <end position="711"/>
    </location>
</feature>
<dbReference type="GO" id="GO:0004252">
    <property type="term" value="F:serine-type endopeptidase activity"/>
    <property type="evidence" value="ECO:0007669"/>
    <property type="project" value="UniProtKB-UniRule"/>
</dbReference>
<dbReference type="InterPro" id="IPR045051">
    <property type="entry name" value="SBT"/>
</dbReference>
<dbReference type="HOGENOM" id="CLU_003205_0_0_7"/>
<dbReference type="InterPro" id="IPR022398">
    <property type="entry name" value="Peptidase_S8_His-AS"/>
</dbReference>
<dbReference type="Gene3D" id="3.50.30.30">
    <property type="match status" value="1"/>
</dbReference>
<dbReference type="Proteomes" id="UP000001880">
    <property type="component" value="Chromosome"/>
</dbReference>